<protein>
    <recommendedName>
        <fullName evidence="1">LysM domain-containing protein</fullName>
    </recommendedName>
</protein>
<dbReference type="OrthoDB" id="8248741at2"/>
<accession>A0A518RFA2</accession>
<dbReference type="KEGG" id="ssua:FPZ54_08980"/>
<feature type="domain" description="LysM" evidence="1">
    <location>
        <begin position="1552"/>
        <end position="1582"/>
    </location>
</feature>
<reference evidence="2 3" key="1">
    <citation type="submission" date="2019-07" db="EMBL/GenBank/DDBJ databases">
        <title>Sphingomonas alkalisoli sp. nov., isolated from rhizosphere soil of Suaedae salsa.</title>
        <authorList>
            <person name="Zhang H."/>
            <person name="Xu L."/>
            <person name="Zhang J.-X."/>
            <person name="Sun J.-Q."/>
        </authorList>
    </citation>
    <scope>NUCLEOTIDE SEQUENCE [LARGE SCALE GENOMIC DNA]</scope>
    <source>
        <strain evidence="2 3">XS-10</strain>
    </source>
</reference>
<dbReference type="EMBL" id="CP042239">
    <property type="protein sequence ID" value="QDX26142.1"/>
    <property type="molecule type" value="Genomic_DNA"/>
</dbReference>
<dbReference type="InterPro" id="IPR018392">
    <property type="entry name" value="LysM"/>
</dbReference>
<dbReference type="RefSeq" id="WP_145846531.1">
    <property type="nucleotide sequence ID" value="NZ_CP042239.1"/>
</dbReference>
<sequence>MTTPAAIYQDFLALIAGGAITGDAPVGLAALLAQLGTQSLPVTGGRAGQTADGAWMSGNTSFRGTSWSFNLTGRPGGASEPADYTDLTLAMTATQTTPWTFAQAFPGDQLPKSRRAKSTLQVPPPGAGLVLGPSVVAPLVVETPALNSVNFPADAIPLPHLAGWLILTDSVLAGYIDYFGTSRLRIDGPIDFTDPLKPILFLNAPAPGATTDFGPHITLDAVGLRLRNDFPDPSPLPEQDAPTSAAMLYATFSADTIPRTVADMSAPLLYGDYVWPIHVSFGEHPLTLSTGAQMLGKLIGAPDGAFSLPPGVPLLNLFGVSELEFGLDPPMSGVGFGVSYSSVGIVSTEPWDPPIPFTMIDQVGVRWMFDWQSDPTLMTASIWGTMTFGAKKAQSLGAMAPVSRRWADWHQRIARAPRSEDATDDPVTVTLTIRMDIPDMAFIAYTENPIALPISDAFAAYFSVQPPDVPTTLTVSEANFIASLPRKTYQAGMTVLGQWPVTCGTIVFNLDRIEFRVQVSQSSVSGSIVGTVAMAVPDSAPVQLMFGAEYPGDGSWLFTGELVGGPINLPKFVLAFLGYPYPDWLKNDSFVLELTAFSVSYSTATGNPYRVAGAVAAALKDTVLGIPVAMAAAAEIERMPAPAEQGEGAMVTVGKLSGSFAISRLKLTASVSFRENEKTYTFSVAWRQLTLSGATAWIGEGTGRHQILTLRLSGETLGGVVRFLVSLANPNANFRLDPPWDFLDTIELGRFALVIDPTLEQVTLTYDVNLNLAFARVDTVGLRYDRSSGTPRVNFVLTGQMLGTSYPQGKPLTWDAVDQAPPAVPGKGQSLFDLRYFGLGQHVSLDGLTSYTSISDVIDAMRAEMAPFDDPRKVPIQPGKTRFDPASQWLFGIDCTIMDTVTLKLVLHDPDLYGVLIALGGPDAGSLSGLSFELLYKKVTADVGVFHVRLQVPDAFRQLQFGAVSVTLGIITVDIYTNGNFLIDLGFPHNRDFSVSFGVEAGIFNGRGGIYFGVRDGSTSDRVPRISNGTFSPVIELGVGLEIGVGRTFNKGPLKAGLYVDVVVIFEGVLSWFHPSDTARPNALYYWCRGTAGIVGKLYGSVDFKVISVSVSVEAHAYATLTLAAHQATLIELDVGVSVHAKVKILFVSISFSFGLTIEASFTIGSSSATPWTLLPGESTRSQAARLTHAYAPARRRPPHVKAVTRHAYRLQRFGHPAGALLATGGATVARATASPPAALFARGDGLVAGVAEPADPVYHLVFDKDAAVFPGGAVRSGTLTLTPAFTVANVPVDWTGEGPPPPNAEPDYRIAMLLVADAATAPGDGVAPARKRARLRAGATLDEDAIPTSFGAVAEGLLRWSLYALGITDPAAVVTLGALEELVEQLALPEAASQGFTWDNLDGFFNHNVHLTLAAAAPGVTTVLDATVFPMIPPLQWDAPQLPPEQVQRQFWIYQPVDATYEAEVLAYFADLDARAPDARPDPQQRMRAARDAGEDTEAMARFVFRDYCQMVARTAAQSAVTLLGGFPHSVAATDSLASIAGSFPTTQIPYVVQPGDDVDSVAEALGMAAAELIALNPGIAAAIADTPPGGTIAITLGVTAQSIAAANPGWAVVDGKQITLGDLVVAIPAGGTIAGIAQSYSVDPAAWLGDTALLAATGIARPGASLALPAFAYANPLALPVATVAAVYWVRLSGYRAEAAVPGADWYAEAIAALNPGQIPVSGPLPATLLVPSAFDQDSSAPPPPPITWQTLPGDTLDSVAGAVAATQIGALDPAYAAWLAAVVAANATPLPDGAVALPANAALIVRPDDTLANIRLRLLLGDTSGQQAAFVGLVEGADILVPLAALLVPGARVTTVAGQTLVTLAQSYGLSAEDLGGRVADEAGLLATDDDRRLTVPSVPAIGLDALSAALHDPAVEAEIAAQTARFMLYGVRIPAPVESGGVYHATGPMTGLYDLVGQQVTGPPPSGEIVDPALAVTVSKGQPCGWLSFATTSVTSGETPAELAASYPAAARDPRLARLDPHSPAPKGMLALADAVESITLSISHAELVNNYPATGLVPAIEGAIAPLQLYREMKLRHGVTQPIVWRTTVAPLLPGTPSAEAAPSLWLLPSDLLGLGGNDGTASSFALMQIAPQAGPSAQPAELGAYAWSTLIDFDVRSVPGSPAIVEMLGADTADRQLLANLLQYLGAIPLADGSYHVPPAGEAATLILAWQLPASSGTQPALTSTPLTPAGTFLVKVNLSTETHSGPPPLGVALVEPEEPSAGPYFASLSDAADFLTLLWEGSVVGGGGYWLHAEGGDEPIPQSIFDQDGRAVLTVAIQLASQSSVDSGKAWPVRKLFAFNNCAVVGDGVDPGSVALFAEASDPAELVRSASIPQGQVGFTLDLHTPDSSGPPDDPQTRLRALYSLIGYQLADMPAFAPSDEGQPLGPTVKTDADGTLEETSWNLMRVVPIHRFAKANPLVDMAGLPPPGASPYAGIPGASSGTDWTMAQTRVSLWFHDVLGNASAAAGEAAAPDAEDALVASVDVPVGYTDPLVGVGSWPSTTLSYQVLIDPQQQGQALLRVRAALQGVVCQPGAGEGGDAVLEKTGRERDRWAAVYYQMLQPDVGAALLTSLRQAPGADPDAVAVPMAPLRALATGAYAFVRGQAERRRYIASAPQSIDALCAHYGVAYERLGTANALVPLDAILAGPSFALPQVAMLRANQSVAQLAAAAVPPADPAAVLQDADNIALPLNAGTELNTPDRPLAVPDPSPDVLALLALAGCSLDRLVARNKATASLLTPGFIFECNGIQVQIDAEGPGSDATLDGVVSVFNGQGLPFDATMVVSLNADRPGMFRAGATLMRDAYTLTATDTLAQNGAGATPAELAPLNIATPTLFPDGTSLFLQTVATPIPNGRVLGDIAGDAGVTPGDVLRHNGAAALAATPQLAVPGLSDWPADGGAPYGSYTLREGDTLDAVAPRLGPPDTALPAFTPLELATMNAVLPGTIAPGVTVTVGGQSEETEAGDSFQSLCDRFSPPVTLDALVAAIEGTPGVLAAGGLLLCPAGRLGPATEGQPGVVPADVAARFGVSAAGLVGANAGTPGLIVAGLELRASTQSVATQTTAAADSITAILDRFAQAKVTTSIDDLLLANAEVGFLTAGAAVSLPPADAVLEAALAIDVGGTLTWRWPDVIFPIHCWLQVERAAALVDPSLAGTLENPSGAVRARTAVAASRTGSPSEQPDGGATTLTGFADQLQQAIPALRVATGKTLAEEQQGSAGTDVWAVDFSSTGIAQVSVTPPVASVPGTSGPQPRSYALRPLSTVLVARQDVEIATLDPATGLLSGTLTANYQGIDLELWARSFLTDVEHVLTATYVAGGYAVRSSALQRIIEAKKTLAGAISRGLDAVLVGQGGDDSQRDSAAETLRQSLLVSLTQGYRTAAVMQYATSATTSFTGPAARFSGVPVATLSSEDPELKAATLSNGKISLENGASLVNVLVSIPDVEAHSSLAMALDYQVVELEFNVADELDGYQRSDWLSFVTPIASGSPPALAFTLGTPDTPLPLRTYPQMPTLLDHRAVPAEAPASVAEAVLWSYGFTLRHQSAEQDQIEMELSFNSPPETMQARAIAEDDLFGQLAQYSENAAGLLDILAELPSWQLAADQTRLANALSSFADCAEGVAAAWDQHWAPVEMADAVPAARAVGAPVPETYGFSVDLGADSTATYYETLTLVRTQKPQDGQVGWPDIVCFTPEGVPLPLTPAPASSCQVEPSDDLQCYLFPTDEKLRVPAFSLVSFDFRFGGLPVAAYQNATAKAWVVRNARLLGPTGAATQPDFIYRTPVLSYYQPVVPFIDVASALPIGDWSYDPATCPLNQTFATIFDGDASDRAIAMGVRYGYQLAPGNPPDVPALETYLPVLQTPGFGFADTTIADTCARLQLWDKQNDPVRAGGCWSFWIDLYSSVDPSLQRPVLRLKHCVSPFPQPE</sequence>
<evidence type="ECO:0000313" key="2">
    <source>
        <dbReference type="EMBL" id="QDX26142.1"/>
    </source>
</evidence>
<proteinExistence type="predicted"/>
<gene>
    <name evidence="2" type="ORF">FPZ54_08980</name>
</gene>
<dbReference type="Proteomes" id="UP000318055">
    <property type="component" value="Chromosome"/>
</dbReference>
<evidence type="ECO:0000259" key="1">
    <source>
        <dbReference type="Pfam" id="PF01476"/>
    </source>
</evidence>
<name>A0A518RFA2_9SPHN</name>
<organism evidence="2 3">
    <name type="scientific">Sphingomonas suaedae</name>
    <dbReference type="NCBI Taxonomy" id="2599297"/>
    <lineage>
        <taxon>Bacteria</taxon>
        <taxon>Pseudomonadati</taxon>
        <taxon>Pseudomonadota</taxon>
        <taxon>Alphaproteobacteria</taxon>
        <taxon>Sphingomonadales</taxon>
        <taxon>Sphingomonadaceae</taxon>
        <taxon>Sphingomonas</taxon>
    </lineage>
</organism>
<dbReference type="CDD" id="cd00118">
    <property type="entry name" value="LysM"/>
    <property type="match status" value="1"/>
</dbReference>
<dbReference type="Pfam" id="PF01476">
    <property type="entry name" value="LysM"/>
    <property type="match status" value="1"/>
</dbReference>
<keyword evidence="3" id="KW-1185">Reference proteome</keyword>
<evidence type="ECO:0000313" key="3">
    <source>
        <dbReference type="Proteomes" id="UP000318055"/>
    </source>
</evidence>